<dbReference type="EC" id="5.4.2.10" evidence="12"/>
<evidence type="ECO:0000259" key="11">
    <source>
        <dbReference type="Pfam" id="PF02880"/>
    </source>
</evidence>
<dbReference type="KEGG" id="nfn:NFRAN_1895"/>
<comment type="similarity">
    <text evidence="2 7">Belongs to the phosphohexose mutase family.</text>
</comment>
<dbReference type="SUPFAM" id="SSF53738">
    <property type="entry name" value="Phosphoglucomutase, first 3 domains"/>
    <property type="match status" value="3"/>
</dbReference>
<evidence type="ECO:0000256" key="4">
    <source>
        <dbReference type="ARBA" id="ARBA00022723"/>
    </source>
</evidence>
<keyword evidence="5 7" id="KW-0460">Magnesium</keyword>
<dbReference type="Proteomes" id="UP000294299">
    <property type="component" value="Chromosome NFRAN"/>
</dbReference>
<name>A0A484IDQ6_9ARCH</name>
<keyword evidence="13" id="KW-1185">Reference proteome</keyword>
<dbReference type="Pfam" id="PF00408">
    <property type="entry name" value="PGM_PMM_IV"/>
    <property type="match status" value="1"/>
</dbReference>
<dbReference type="InterPro" id="IPR005844">
    <property type="entry name" value="A-D-PHexomutase_a/b/a-I"/>
</dbReference>
<dbReference type="PANTHER" id="PTHR42946">
    <property type="entry name" value="PHOSPHOHEXOSE MUTASE"/>
    <property type="match status" value="1"/>
</dbReference>
<evidence type="ECO:0000256" key="5">
    <source>
        <dbReference type="ARBA" id="ARBA00022842"/>
    </source>
</evidence>
<dbReference type="GO" id="GO:0004615">
    <property type="term" value="F:phosphomannomutase activity"/>
    <property type="evidence" value="ECO:0007669"/>
    <property type="project" value="TreeGrafter"/>
</dbReference>
<evidence type="ECO:0000259" key="8">
    <source>
        <dbReference type="Pfam" id="PF00408"/>
    </source>
</evidence>
<protein>
    <submittedName>
        <fullName evidence="12">Phosphoglucosamine mutase</fullName>
        <ecNumber evidence="12">5.4.2.10</ecNumber>
    </submittedName>
</protein>
<evidence type="ECO:0000256" key="2">
    <source>
        <dbReference type="ARBA" id="ARBA00010231"/>
    </source>
</evidence>
<keyword evidence="4 7" id="KW-0479">Metal-binding</keyword>
<evidence type="ECO:0000256" key="1">
    <source>
        <dbReference type="ARBA" id="ARBA00001946"/>
    </source>
</evidence>
<dbReference type="InterPro" id="IPR005846">
    <property type="entry name" value="A-D-PHexomutase_a/b/a-III"/>
</dbReference>
<gene>
    <name evidence="12" type="primary">glmM</name>
    <name evidence="12" type="ORF">NFRAN_1895</name>
</gene>
<reference evidence="12 13" key="1">
    <citation type="submission" date="2019-02" db="EMBL/GenBank/DDBJ databases">
        <authorList>
            <person name="Lehtovirta-Morley E L."/>
        </authorList>
    </citation>
    <scope>NUCLEOTIDE SEQUENCE [LARGE SCALE GENOMIC DNA]</scope>
    <source>
        <strain evidence="12">NFRAN1</strain>
    </source>
</reference>
<dbReference type="AlphaFoldDB" id="A0A484IDQ6"/>
<proteinExistence type="inferred from homology"/>
<dbReference type="InterPro" id="IPR005845">
    <property type="entry name" value="A-D-PHexomutase_a/b/a-II"/>
</dbReference>
<organism evidence="12 13">
    <name type="scientific">Candidatus Nitrosocosmicus franklandianus</name>
    <dbReference type="NCBI Taxonomy" id="1798806"/>
    <lineage>
        <taxon>Archaea</taxon>
        <taxon>Nitrososphaerota</taxon>
        <taxon>Nitrososphaeria</taxon>
        <taxon>Nitrososphaerales</taxon>
        <taxon>Nitrososphaeraceae</taxon>
        <taxon>Candidatus Nitrosocosmicus</taxon>
    </lineage>
</organism>
<dbReference type="GO" id="GO:0008966">
    <property type="term" value="F:phosphoglucosamine mutase activity"/>
    <property type="evidence" value="ECO:0007669"/>
    <property type="project" value="UniProtKB-EC"/>
</dbReference>
<sequence length="496" mass="55589">MTYYSLIGENHYIIIHIGRRLMVKRLFGTNGIRGIFGQDLSIEFIIDIAYSIGYYFEKGPIVVGSDGRSSSSSISKIVCAVLNSMGIDVYQMGLTPTPCLQFTVKNLKMSGGIMITASHNPKEYNGLKPVSHLGFELSRDEEIKIESIYHQRSFLNKKYTSIGNLYDLNPFDQYIDKVLTFVDREIIEKSKIRIVMDCGNGVQSIIAPLIARKLGCEVLVMNGHIDPNFSARGSEPKMDNLFGLTKMVSDNGYDLGVAFDGDGDRSIFCDEKGAIHWGDKTGSLLAYHIIKNKKLDTEIVCPINSSLVISRVGDLLDKRVHFTKVGSIEVTYGMKNTNSLIGFEENGGFFYGPLNLVRDGAITTALMIEMLSYYKQDILTGQIDDVGLPAETQTLSGIYSILGKTFQYKSSINLSSKDDIQRVLETCSEHGSVYKVEKMDGVKIWFDSESWIMFRPSGTEPLIRIYSESNDESLMNSKVREYLNLIKRTLNIEFNT</sequence>
<dbReference type="InterPro" id="IPR005843">
    <property type="entry name" value="A-D-PHexomutase_C"/>
</dbReference>
<dbReference type="SUPFAM" id="SSF55957">
    <property type="entry name" value="Phosphoglucomutase, C-terminal domain"/>
    <property type="match status" value="1"/>
</dbReference>
<dbReference type="Pfam" id="PF02879">
    <property type="entry name" value="PGM_PMM_II"/>
    <property type="match status" value="1"/>
</dbReference>
<dbReference type="InterPro" id="IPR016066">
    <property type="entry name" value="A-D-PHexomutase_CS"/>
</dbReference>
<evidence type="ECO:0000256" key="3">
    <source>
        <dbReference type="ARBA" id="ARBA00022553"/>
    </source>
</evidence>
<evidence type="ECO:0000259" key="10">
    <source>
        <dbReference type="Pfam" id="PF02879"/>
    </source>
</evidence>
<dbReference type="Gene3D" id="3.40.120.10">
    <property type="entry name" value="Alpha-D-Glucose-1,6-Bisphosphate, subunit A, domain 3"/>
    <property type="match status" value="3"/>
</dbReference>
<dbReference type="PRINTS" id="PR00509">
    <property type="entry name" value="PGMPMM"/>
</dbReference>
<evidence type="ECO:0000313" key="13">
    <source>
        <dbReference type="Proteomes" id="UP000294299"/>
    </source>
</evidence>
<dbReference type="GO" id="GO:0005975">
    <property type="term" value="P:carbohydrate metabolic process"/>
    <property type="evidence" value="ECO:0007669"/>
    <property type="project" value="InterPro"/>
</dbReference>
<keyword evidence="3" id="KW-0597">Phosphoprotein</keyword>
<feature type="domain" description="Alpha-D-phosphohexomutase alpha/beta/alpha" evidence="10">
    <location>
        <begin position="172"/>
        <end position="273"/>
    </location>
</feature>
<dbReference type="Pfam" id="PF02880">
    <property type="entry name" value="PGM_PMM_III"/>
    <property type="match status" value="1"/>
</dbReference>
<dbReference type="InterPro" id="IPR016055">
    <property type="entry name" value="A-D-PHexomutase_a/b/a-I/II/III"/>
</dbReference>
<dbReference type="FunFam" id="3.40.120.10:FF:000001">
    <property type="entry name" value="Phosphoglucosamine mutase"/>
    <property type="match status" value="1"/>
</dbReference>
<evidence type="ECO:0000259" key="9">
    <source>
        <dbReference type="Pfam" id="PF02878"/>
    </source>
</evidence>
<dbReference type="GO" id="GO:0000287">
    <property type="term" value="F:magnesium ion binding"/>
    <property type="evidence" value="ECO:0007669"/>
    <property type="project" value="InterPro"/>
</dbReference>
<dbReference type="PROSITE" id="PS00710">
    <property type="entry name" value="PGM_PMM"/>
    <property type="match status" value="1"/>
</dbReference>
<dbReference type="InterPro" id="IPR050060">
    <property type="entry name" value="Phosphoglucosamine_mutase"/>
</dbReference>
<keyword evidence="6 12" id="KW-0413">Isomerase</keyword>
<evidence type="ECO:0000313" key="12">
    <source>
        <dbReference type="EMBL" id="VFJ14217.1"/>
    </source>
</evidence>
<evidence type="ECO:0000256" key="7">
    <source>
        <dbReference type="RuleBase" id="RU004326"/>
    </source>
</evidence>
<dbReference type="Gene3D" id="3.30.310.50">
    <property type="entry name" value="Alpha-D-phosphohexomutase, C-terminal domain"/>
    <property type="match status" value="1"/>
</dbReference>
<evidence type="ECO:0000256" key="6">
    <source>
        <dbReference type="ARBA" id="ARBA00023235"/>
    </source>
</evidence>
<comment type="cofactor">
    <cofactor evidence="1">
        <name>Mg(2+)</name>
        <dbReference type="ChEBI" id="CHEBI:18420"/>
    </cofactor>
</comment>
<dbReference type="Pfam" id="PF02878">
    <property type="entry name" value="PGM_PMM_I"/>
    <property type="match status" value="1"/>
</dbReference>
<feature type="domain" description="Alpha-D-phosphohexomutase alpha/beta/alpha" evidence="9">
    <location>
        <begin position="25"/>
        <end position="154"/>
    </location>
</feature>
<feature type="domain" description="Alpha-D-phosphohexomutase alpha/beta/alpha" evidence="11">
    <location>
        <begin position="277"/>
        <end position="377"/>
    </location>
</feature>
<dbReference type="EMBL" id="LR216287">
    <property type="protein sequence ID" value="VFJ14217.1"/>
    <property type="molecule type" value="Genomic_DNA"/>
</dbReference>
<feature type="domain" description="Alpha-D-phosphohexomutase C-terminal" evidence="8">
    <location>
        <begin position="439"/>
        <end position="476"/>
    </location>
</feature>
<accession>A0A484IDQ6</accession>
<dbReference type="InterPro" id="IPR005841">
    <property type="entry name" value="Alpha-D-phosphohexomutase_SF"/>
</dbReference>
<dbReference type="PANTHER" id="PTHR42946:SF1">
    <property type="entry name" value="PHOSPHOGLUCOMUTASE (ALPHA-D-GLUCOSE-1,6-BISPHOSPHATE-DEPENDENT)"/>
    <property type="match status" value="1"/>
</dbReference>
<dbReference type="InterPro" id="IPR036900">
    <property type="entry name" value="A-D-PHexomutase_C_sf"/>
</dbReference>